<dbReference type="Proteomes" id="UP001524318">
    <property type="component" value="Unassembled WGS sequence"/>
</dbReference>
<feature type="chain" id="PRO_5046388463" description="Mucin-associated surface protein" evidence="2">
    <location>
        <begin position="38"/>
        <end position="160"/>
    </location>
</feature>
<gene>
    <name evidence="3" type="ORF">NFC73_04815</name>
</gene>
<protein>
    <recommendedName>
        <fullName evidence="5">Mucin-associated surface protein</fullName>
    </recommendedName>
</protein>
<evidence type="ECO:0000256" key="1">
    <source>
        <dbReference type="SAM" id="MobiDB-lite"/>
    </source>
</evidence>
<evidence type="ECO:0000256" key="2">
    <source>
        <dbReference type="SAM" id="SignalP"/>
    </source>
</evidence>
<feature type="compositionally biased region" description="Low complexity" evidence="1">
    <location>
        <begin position="116"/>
        <end position="140"/>
    </location>
</feature>
<sequence>MSPAPTHRGRSTTAKCLTAAAAFLLAGSLAACGPAEAGLQRDAARQLQERVLGITQASANNDPAGGLAALDSLEADLASAARTGQVSEERRRSITTAATAVRADLTAAKAAADAAAKAAEDAAAAQRQADADAAQKAATAPVAPSPTDDKGNRGKGKDGD</sequence>
<evidence type="ECO:0008006" key="5">
    <source>
        <dbReference type="Google" id="ProtNLM"/>
    </source>
</evidence>
<proteinExistence type="predicted"/>
<keyword evidence="2" id="KW-0732">Signal</keyword>
<dbReference type="RefSeq" id="WP_254748041.1">
    <property type="nucleotide sequence ID" value="NZ_JANCLV010000002.1"/>
</dbReference>
<feature type="compositionally biased region" description="Basic and acidic residues" evidence="1">
    <location>
        <begin position="147"/>
        <end position="160"/>
    </location>
</feature>
<accession>A0ABT1LKU1</accession>
<feature type="region of interest" description="Disordered" evidence="1">
    <location>
        <begin position="116"/>
        <end position="160"/>
    </location>
</feature>
<comment type="caution">
    <text evidence="3">The sequence shown here is derived from an EMBL/GenBank/DDBJ whole genome shotgun (WGS) entry which is preliminary data.</text>
</comment>
<dbReference type="EMBL" id="JANCLV010000002">
    <property type="protein sequence ID" value="MCP8999062.1"/>
    <property type="molecule type" value="Genomic_DNA"/>
</dbReference>
<evidence type="ECO:0000313" key="3">
    <source>
        <dbReference type="EMBL" id="MCP8999062.1"/>
    </source>
</evidence>
<name>A0ABT1LKU1_9MICC</name>
<organism evidence="3 4">
    <name type="scientific">Pseudarthrobacter humi</name>
    <dbReference type="NCBI Taxonomy" id="2952523"/>
    <lineage>
        <taxon>Bacteria</taxon>
        <taxon>Bacillati</taxon>
        <taxon>Actinomycetota</taxon>
        <taxon>Actinomycetes</taxon>
        <taxon>Micrococcales</taxon>
        <taxon>Micrococcaceae</taxon>
        <taxon>Pseudarthrobacter</taxon>
    </lineage>
</organism>
<evidence type="ECO:0000313" key="4">
    <source>
        <dbReference type="Proteomes" id="UP001524318"/>
    </source>
</evidence>
<feature type="signal peptide" evidence="2">
    <location>
        <begin position="1"/>
        <end position="37"/>
    </location>
</feature>
<keyword evidence="4" id="KW-1185">Reference proteome</keyword>
<reference evidence="3 4" key="1">
    <citation type="submission" date="2022-06" db="EMBL/GenBank/DDBJ databases">
        <title>Pseudarthrobacter sp. strain RMG13 Genome sequencing and assembly.</title>
        <authorList>
            <person name="Kim I."/>
        </authorList>
    </citation>
    <scope>NUCLEOTIDE SEQUENCE [LARGE SCALE GENOMIC DNA]</scope>
    <source>
        <strain evidence="3 4">RMG13</strain>
    </source>
</reference>